<dbReference type="AlphaFoldDB" id="A0A8D0FYI6"/>
<dbReference type="GO" id="GO:0005634">
    <property type="term" value="C:nucleus"/>
    <property type="evidence" value="ECO:0007669"/>
    <property type="project" value="TreeGrafter"/>
</dbReference>
<protein>
    <recommendedName>
        <fullName evidence="1">TLDc domain-containing protein</fullName>
    </recommendedName>
</protein>
<dbReference type="OMA" id="GEFCIRD"/>
<dbReference type="SMART" id="SM00584">
    <property type="entry name" value="TLDc"/>
    <property type="match status" value="1"/>
</dbReference>
<dbReference type="PANTHER" id="PTHR23354">
    <property type="entry name" value="NUCLEOLAR PROTEIN 7/ESTROGEN RECEPTOR COACTIVATOR-RELATED"/>
    <property type="match status" value="1"/>
</dbReference>
<dbReference type="PROSITE" id="PS51886">
    <property type="entry name" value="TLDC"/>
    <property type="match status" value="1"/>
</dbReference>
<dbReference type="Ensembl" id="ENSSPUT00000000592.1">
    <property type="protein sequence ID" value="ENSSPUP00000000553.1"/>
    <property type="gene ID" value="ENSSPUG00000000494.1"/>
</dbReference>
<feature type="domain" description="TLDc" evidence="1">
    <location>
        <begin position="42"/>
        <end position="202"/>
    </location>
</feature>
<evidence type="ECO:0000259" key="1">
    <source>
        <dbReference type="PROSITE" id="PS51886"/>
    </source>
</evidence>
<reference evidence="2" key="1">
    <citation type="submission" date="2025-08" db="UniProtKB">
        <authorList>
            <consortium name="Ensembl"/>
        </authorList>
    </citation>
    <scope>IDENTIFICATION</scope>
</reference>
<dbReference type="Proteomes" id="UP000694392">
    <property type="component" value="Unplaced"/>
</dbReference>
<dbReference type="GeneTree" id="ENSGT00940000155187"/>
<evidence type="ECO:0000313" key="2">
    <source>
        <dbReference type="Ensembl" id="ENSSPUP00000000553.1"/>
    </source>
</evidence>
<dbReference type="GO" id="GO:0006979">
    <property type="term" value="P:response to oxidative stress"/>
    <property type="evidence" value="ECO:0007669"/>
    <property type="project" value="TreeGrafter"/>
</dbReference>
<organism evidence="2 3">
    <name type="scientific">Sphenodon punctatus</name>
    <name type="common">Tuatara</name>
    <name type="synonym">Hatteria punctata</name>
    <dbReference type="NCBI Taxonomy" id="8508"/>
    <lineage>
        <taxon>Eukaryota</taxon>
        <taxon>Metazoa</taxon>
        <taxon>Chordata</taxon>
        <taxon>Craniata</taxon>
        <taxon>Vertebrata</taxon>
        <taxon>Euteleostomi</taxon>
        <taxon>Lepidosauria</taxon>
        <taxon>Sphenodontia</taxon>
        <taxon>Sphenodontidae</taxon>
        <taxon>Sphenodon</taxon>
    </lineage>
</organism>
<proteinExistence type="predicted"/>
<reference evidence="2" key="2">
    <citation type="submission" date="2025-09" db="UniProtKB">
        <authorList>
            <consortium name="Ensembl"/>
        </authorList>
    </citation>
    <scope>IDENTIFICATION</scope>
</reference>
<dbReference type="Pfam" id="PF07534">
    <property type="entry name" value="TLD"/>
    <property type="match status" value="1"/>
</dbReference>
<dbReference type="InterPro" id="IPR006571">
    <property type="entry name" value="TLDc_dom"/>
</dbReference>
<keyword evidence="3" id="KW-1185">Reference proteome</keyword>
<evidence type="ECO:0000313" key="3">
    <source>
        <dbReference type="Proteomes" id="UP000694392"/>
    </source>
</evidence>
<accession>A0A8D0FYI6</accession>
<dbReference type="PANTHER" id="PTHR23354:SF65">
    <property type="entry name" value="TLD DOMAIN-CONTAINING PROTEIN 2"/>
    <property type="match status" value="1"/>
</dbReference>
<name>A0A8D0FYI6_SPHPU</name>
<sequence>MESAEGPEQESPAWAGAAVPTSLPEEPFEPVLNGQSNILGTELLCMALSQLAPHLPLRVTGYPWNLVYCTARDGFSLKTMYRSMTDLSAPVLLVIRDTNGQTFGTFSSTAIRVSSCFYGTGETFLFSFTPQLKVFKWTRRNTFFLKGDVDLLAVGGGSGKFGLWLDGDLNRGGSHPCETFSNETLSLTEEFFIQELEVWALG</sequence>